<keyword evidence="1" id="KW-1133">Transmembrane helix</keyword>
<evidence type="ECO:0000313" key="2">
    <source>
        <dbReference type="EMBL" id="GAA3718250.1"/>
    </source>
</evidence>
<feature type="transmembrane region" description="Helical" evidence="1">
    <location>
        <begin position="531"/>
        <end position="558"/>
    </location>
</feature>
<dbReference type="RefSeq" id="WP_344896492.1">
    <property type="nucleotide sequence ID" value="NZ_BAAAZP010000238.1"/>
</dbReference>
<dbReference type="EMBL" id="BAAAZP010000238">
    <property type="protein sequence ID" value="GAA3718250.1"/>
    <property type="molecule type" value="Genomic_DNA"/>
</dbReference>
<feature type="transmembrane region" description="Helical" evidence="1">
    <location>
        <begin position="286"/>
        <end position="304"/>
    </location>
</feature>
<feature type="transmembrane region" description="Helical" evidence="1">
    <location>
        <begin position="500"/>
        <end position="519"/>
    </location>
</feature>
<feature type="transmembrane region" description="Helical" evidence="1">
    <location>
        <begin position="144"/>
        <end position="165"/>
    </location>
</feature>
<feature type="transmembrane region" description="Helical" evidence="1">
    <location>
        <begin position="449"/>
        <end position="468"/>
    </location>
</feature>
<proteinExistence type="predicted"/>
<protein>
    <recommendedName>
        <fullName evidence="4">4-amino-4-deoxy-L-arabinose transferase</fullName>
    </recommendedName>
</protein>
<sequence>MTLAPPESTLVRLSKSPGRRLGSRWAPAALVCAGAAAVFLWCGVSARDLGLFAAYLGAGVALPGTLLWRGLTGGGRSLPEDLAAGLALGYAVEVLAYLPARAAGLPLLVLVPPVAVVGAFVCVPRLRRHWRGPELRERMPVWCAWLLAGIVAFLLAWSTMFLFRVPMAAAYVDMPYHLALVGEVRHHVPPTLPSVLGERLSYHWFVYADLAATSWVTGIEPVTLVYRLATLPMAAATAVLVVVAGRRLGGSWGAGAAAAGVTYFLFSPELVEDVVFTSRSMFTTWASPTQTFGALLFAAVVVLLARPQPFPRPQWAAQWAALGLLLAVLTGAKATYLPLLLAGSLLVVAVRAVVERRVPRAWAGVAALTLVCLLFAQFVVFRQGGQGTALSPFAAMRELWGQVAGIGPPELASAPLLPLVLLTGVHLFCLACVWGGVAGLGRRALEPPVLLLLGVGAAGIGAAVLLGHPSQSQLYFLEAARPYLSIAAVCGVLAAPRIPWTSAAVLAGLGAGGALVAAAPELSGAPLARVVLPYLVLGAGALLVWRRGFVLAVVALVAGYAVPGSVREVAGHVMPGEEDRDELIPKGALEAGRWLREHSAPGDVVATDLHCRYPWWRLCDSRHFWVSGFSERRVLVEGWAYAESTLSRAEPFVRPYLEVPFADQRRLRENDAVFRTPTAKNVRRLAQKYGVKWLFTGINPELGKYARLRFRNATSSVYQLG</sequence>
<evidence type="ECO:0008006" key="4">
    <source>
        <dbReference type="Google" id="ProtNLM"/>
    </source>
</evidence>
<name>A0ABP7EGN0_9ACTN</name>
<evidence type="ECO:0000256" key="1">
    <source>
        <dbReference type="SAM" id="Phobius"/>
    </source>
</evidence>
<reference evidence="3" key="1">
    <citation type="journal article" date="2019" name="Int. J. Syst. Evol. Microbiol.">
        <title>The Global Catalogue of Microorganisms (GCM) 10K type strain sequencing project: providing services to taxonomists for standard genome sequencing and annotation.</title>
        <authorList>
            <consortium name="The Broad Institute Genomics Platform"/>
            <consortium name="The Broad Institute Genome Sequencing Center for Infectious Disease"/>
            <person name="Wu L."/>
            <person name="Ma J."/>
        </authorList>
    </citation>
    <scope>NUCLEOTIDE SEQUENCE [LARGE SCALE GENOMIC DNA]</scope>
    <source>
        <strain evidence="3">JCM 16904</strain>
    </source>
</reference>
<feature type="transmembrane region" description="Helical" evidence="1">
    <location>
        <begin position="250"/>
        <end position="266"/>
    </location>
</feature>
<evidence type="ECO:0000313" key="3">
    <source>
        <dbReference type="Proteomes" id="UP001500902"/>
    </source>
</evidence>
<keyword evidence="1" id="KW-0812">Transmembrane</keyword>
<feature type="transmembrane region" description="Helical" evidence="1">
    <location>
        <begin position="105"/>
        <end position="123"/>
    </location>
</feature>
<comment type="caution">
    <text evidence="2">The sequence shown here is derived from an EMBL/GenBank/DDBJ whole genome shotgun (WGS) entry which is preliminary data.</text>
</comment>
<accession>A0ABP7EGN0</accession>
<feature type="transmembrane region" description="Helical" evidence="1">
    <location>
        <begin position="316"/>
        <end position="332"/>
    </location>
</feature>
<keyword evidence="3" id="KW-1185">Reference proteome</keyword>
<keyword evidence="1" id="KW-0472">Membrane</keyword>
<feature type="transmembrane region" description="Helical" evidence="1">
    <location>
        <begin position="338"/>
        <end position="354"/>
    </location>
</feature>
<organism evidence="2 3">
    <name type="scientific">Nonomuraea antimicrobica</name>
    <dbReference type="NCBI Taxonomy" id="561173"/>
    <lineage>
        <taxon>Bacteria</taxon>
        <taxon>Bacillati</taxon>
        <taxon>Actinomycetota</taxon>
        <taxon>Actinomycetes</taxon>
        <taxon>Streptosporangiales</taxon>
        <taxon>Streptosporangiaceae</taxon>
        <taxon>Nonomuraea</taxon>
    </lineage>
</organism>
<gene>
    <name evidence="2" type="ORF">GCM10022224_099970</name>
</gene>
<feature type="transmembrane region" description="Helical" evidence="1">
    <location>
        <begin position="361"/>
        <end position="381"/>
    </location>
</feature>
<dbReference type="Proteomes" id="UP001500902">
    <property type="component" value="Unassembled WGS sequence"/>
</dbReference>
<feature type="transmembrane region" description="Helical" evidence="1">
    <location>
        <begin position="224"/>
        <end position="243"/>
    </location>
</feature>
<feature type="transmembrane region" description="Helical" evidence="1">
    <location>
        <begin position="25"/>
        <end position="46"/>
    </location>
</feature>
<feature type="transmembrane region" description="Helical" evidence="1">
    <location>
        <begin position="416"/>
        <end position="437"/>
    </location>
</feature>
<feature type="transmembrane region" description="Helical" evidence="1">
    <location>
        <begin position="52"/>
        <end position="70"/>
    </location>
</feature>